<comment type="caution">
    <text evidence="2">The sequence shown here is derived from an EMBL/GenBank/DDBJ whole genome shotgun (WGS) entry which is preliminary data.</text>
</comment>
<dbReference type="Proteomes" id="UP000649617">
    <property type="component" value="Unassembled WGS sequence"/>
</dbReference>
<protein>
    <submittedName>
        <fullName evidence="2">Uncharacterized protein</fullName>
    </submittedName>
</protein>
<sequence length="87" mass="9511">SAQSAWPACLTNARWWSCAGRAEHGDDHCGSSEVRERAGHPVLGQASDDAGRAGRPLGRQRRDWHCQGLRSGSRVPCSGSRWCNRVL</sequence>
<feature type="non-terminal residue" evidence="2">
    <location>
        <position position="87"/>
    </location>
</feature>
<evidence type="ECO:0000256" key="1">
    <source>
        <dbReference type="SAM" id="MobiDB-lite"/>
    </source>
</evidence>
<accession>A0A812Y3U1</accession>
<name>A0A812Y3U1_SYMPI</name>
<proteinExistence type="predicted"/>
<evidence type="ECO:0000313" key="3">
    <source>
        <dbReference type="Proteomes" id="UP000649617"/>
    </source>
</evidence>
<feature type="non-terminal residue" evidence="2">
    <location>
        <position position="1"/>
    </location>
</feature>
<feature type="region of interest" description="Disordered" evidence="1">
    <location>
        <begin position="29"/>
        <end position="59"/>
    </location>
</feature>
<reference evidence="2" key="1">
    <citation type="submission" date="2021-02" db="EMBL/GenBank/DDBJ databases">
        <authorList>
            <person name="Dougan E. K."/>
            <person name="Rhodes N."/>
            <person name="Thang M."/>
            <person name="Chan C."/>
        </authorList>
    </citation>
    <scope>NUCLEOTIDE SEQUENCE</scope>
</reference>
<dbReference type="EMBL" id="CAJNIZ010047310">
    <property type="protein sequence ID" value="CAE7765939.1"/>
    <property type="molecule type" value="Genomic_DNA"/>
</dbReference>
<dbReference type="AlphaFoldDB" id="A0A812Y3U1"/>
<evidence type="ECO:0000313" key="2">
    <source>
        <dbReference type="EMBL" id="CAE7765939.1"/>
    </source>
</evidence>
<keyword evidence="3" id="KW-1185">Reference proteome</keyword>
<feature type="compositionally biased region" description="Basic and acidic residues" evidence="1">
    <location>
        <begin position="29"/>
        <end position="39"/>
    </location>
</feature>
<organism evidence="2 3">
    <name type="scientific">Symbiodinium pilosum</name>
    <name type="common">Dinoflagellate</name>
    <dbReference type="NCBI Taxonomy" id="2952"/>
    <lineage>
        <taxon>Eukaryota</taxon>
        <taxon>Sar</taxon>
        <taxon>Alveolata</taxon>
        <taxon>Dinophyceae</taxon>
        <taxon>Suessiales</taxon>
        <taxon>Symbiodiniaceae</taxon>
        <taxon>Symbiodinium</taxon>
    </lineage>
</organism>
<gene>
    <name evidence="2" type="ORF">SPIL2461_LOCUS22457</name>
</gene>